<dbReference type="FunCoup" id="A0A3P8W2U5">
    <property type="interactions" value="1437"/>
</dbReference>
<dbReference type="STRING" id="244447.ENSCSEP00000020832"/>
<comment type="catalytic activity">
    <reaction evidence="1">
        <text>[eIF5A protein]-L-lysine + spermidine = [eIF5A protein]-deoxyhypusine + propane-1,3-diamine</text>
        <dbReference type="Rhea" id="RHEA:33299"/>
        <dbReference type="Rhea" id="RHEA-COMP:10143"/>
        <dbReference type="Rhea" id="RHEA-COMP:10144"/>
        <dbReference type="ChEBI" id="CHEBI:29969"/>
        <dbReference type="ChEBI" id="CHEBI:57484"/>
        <dbReference type="ChEBI" id="CHEBI:57834"/>
        <dbReference type="ChEBI" id="CHEBI:82657"/>
        <dbReference type="EC" id="2.5.1.46"/>
    </reaction>
</comment>
<dbReference type="GO" id="GO:0034038">
    <property type="term" value="F:deoxyhypusine synthase activity"/>
    <property type="evidence" value="ECO:0007669"/>
    <property type="project" value="UniProtKB-EC"/>
</dbReference>
<comment type="similarity">
    <text evidence="4">Belongs to the deoxyhypusine synthase family.</text>
</comment>
<reference evidence="9" key="2">
    <citation type="submission" date="2025-08" db="UniProtKB">
        <authorList>
            <consortium name="Ensembl"/>
        </authorList>
    </citation>
    <scope>IDENTIFICATION</scope>
</reference>
<proteinExistence type="inferred from homology"/>
<evidence type="ECO:0000256" key="3">
    <source>
        <dbReference type="ARBA" id="ARBA00005041"/>
    </source>
</evidence>
<dbReference type="Ensembl" id="ENSCSET00000021102.1">
    <property type="protein sequence ID" value="ENSCSEP00000020832.1"/>
    <property type="gene ID" value="ENSCSEG00000013299.1"/>
</dbReference>
<dbReference type="InterPro" id="IPR002773">
    <property type="entry name" value="Deoxyhypusine_synthase"/>
</dbReference>
<dbReference type="Gene3D" id="3.40.910.10">
    <property type="entry name" value="Deoxyhypusine synthase"/>
    <property type="match status" value="1"/>
</dbReference>
<dbReference type="OMA" id="HSIINAN"/>
<dbReference type="RefSeq" id="XP_008327931.1">
    <property type="nucleotide sequence ID" value="XM_008329709.3"/>
</dbReference>
<evidence type="ECO:0000256" key="4">
    <source>
        <dbReference type="ARBA" id="ARBA00009892"/>
    </source>
</evidence>
<evidence type="ECO:0000256" key="2">
    <source>
        <dbReference type="ARBA" id="ARBA00001911"/>
    </source>
</evidence>
<dbReference type="EC" id="2.5.1.46" evidence="5"/>
<organism evidence="9 10">
    <name type="scientific">Cynoglossus semilaevis</name>
    <name type="common">Tongue sole</name>
    <dbReference type="NCBI Taxonomy" id="244447"/>
    <lineage>
        <taxon>Eukaryota</taxon>
        <taxon>Metazoa</taxon>
        <taxon>Chordata</taxon>
        <taxon>Craniata</taxon>
        <taxon>Vertebrata</taxon>
        <taxon>Euteleostomi</taxon>
        <taxon>Actinopterygii</taxon>
        <taxon>Neopterygii</taxon>
        <taxon>Teleostei</taxon>
        <taxon>Neoteleostei</taxon>
        <taxon>Acanthomorphata</taxon>
        <taxon>Carangaria</taxon>
        <taxon>Pleuronectiformes</taxon>
        <taxon>Pleuronectoidei</taxon>
        <taxon>Cynoglossidae</taxon>
        <taxon>Cynoglossinae</taxon>
        <taxon>Cynoglossus</taxon>
    </lineage>
</organism>
<sequence>MADHAPSVAMEAVLKRSCDLPEDMTKIKGYDFNQGVDLHALLKSYHSTGFQASSLAKAIQEVNHMIEKRLEPVETESKDSGDSSNKTGCTIFLGYTSNLISSGVRESIRYLVEHKMVDVIVTTAGGIEEDLIKCLAHTYLGEFSLPGKELRLRGINRIGNLLVPNDNYCKFEDWLMPILDQMLLEQNAEGTRWTPSKMIHRLGKEINNTDSVYYWAYKNNIPVFSPALTDGSLGDMIYFHSFKNPGLVLDIVEDIRRLNSQAVFAKRTGMIILGGGLVKHHIANANLMRNGADYSVYINTGQEFDGSDSGARPDEAVSWGKIRMDASPVKVYADASLVFPLIVAETFARHADKLITSKETD</sequence>
<protein>
    <recommendedName>
        <fullName evidence="5">deoxyhypusine synthase</fullName>
        <ecNumber evidence="5">2.5.1.46</ecNumber>
    </recommendedName>
</protein>
<dbReference type="InterPro" id="IPR036982">
    <property type="entry name" value="Deoxyhypusine_synthase_sf"/>
</dbReference>
<dbReference type="GeneID" id="103392944"/>
<dbReference type="SUPFAM" id="SSF52467">
    <property type="entry name" value="DHS-like NAD/FAD-binding domain"/>
    <property type="match status" value="1"/>
</dbReference>
<evidence type="ECO:0000256" key="8">
    <source>
        <dbReference type="ARBA" id="ARBA00023256"/>
    </source>
</evidence>
<dbReference type="GO" id="GO:0005737">
    <property type="term" value="C:cytoplasm"/>
    <property type="evidence" value="ECO:0007669"/>
    <property type="project" value="TreeGrafter"/>
</dbReference>
<dbReference type="Pfam" id="PF01916">
    <property type="entry name" value="DS"/>
    <property type="match status" value="1"/>
</dbReference>
<evidence type="ECO:0000256" key="1">
    <source>
        <dbReference type="ARBA" id="ARBA00000952"/>
    </source>
</evidence>
<evidence type="ECO:0000256" key="6">
    <source>
        <dbReference type="ARBA" id="ARBA00022679"/>
    </source>
</evidence>
<keyword evidence="8" id="KW-0386">Hypusine biosynthesis</keyword>
<accession>A0A3P8W2U5</accession>
<dbReference type="AlphaFoldDB" id="A0A3P8W2U5"/>
<evidence type="ECO:0000256" key="7">
    <source>
        <dbReference type="ARBA" id="ARBA00023027"/>
    </source>
</evidence>
<dbReference type="PANTHER" id="PTHR11703">
    <property type="entry name" value="DEOXYHYPUSINE SYNTHASE"/>
    <property type="match status" value="1"/>
</dbReference>
<comment type="pathway">
    <text evidence="3">Protein modification; eIF5A hypusination.</text>
</comment>
<dbReference type="Proteomes" id="UP000265120">
    <property type="component" value="Chromosome 17"/>
</dbReference>
<dbReference type="FunFam" id="3.40.910.10:FF:000001">
    <property type="entry name" value="Probable deoxyhypusine synthase"/>
    <property type="match status" value="1"/>
</dbReference>
<keyword evidence="7" id="KW-0520">NAD</keyword>
<dbReference type="NCBIfam" id="TIGR00321">
    <property type="entry name" value="dhys"/>
    <property type="match status" value="1"/>
</dbReference>
<keyword evidence="10" id="KW-1185">Reference proteome</keyword>
<evidence type="ECO:0000256" key="5">
    <source>
        <dbReference type="ARBA" id="ARBA00012683"/>
    </source>
</evidence>
<dbReference type="OrthoDB" id="294378at2759"/>
<reference evidence="9" key="3">
    <citation type="submission" date="2025-09" db="UniProtKB">
        <authorList>
            <consortium name="Ensembl"/>
        </authorList>
    </citation>
    <scope>IDENTIFICATION</scope>
</reference>
<name>A0A3P8W2U5_CYNSE</name>
<evidence type="ECO:0000313" key="10">
    <source>
        <dbReference type="Proteomes" id="UP000265120"/>
    </source>
</evidence>
<comment type="cofactor">
    <cofactor evidence="2">
        <name>NAD(+)</name>
        <dbReference type="ChEBI" id="CHEBI:57540"/>
    </cofactor>
</comment>
<reference evidence="9 10" key="1">
    <citation type="journal article" date="2014" name="Nat. Genet.">
        <title>Whole-genome sequence of a flatfish provides insights into ZW sex chromosome evolution and adaptation to a benthic lifestyle.</title>
        <authorList>
            <person name="Chen S."/>
            <person name="Zhang G."/>
            <person name="Shao C."/>
            <person name="Huang Q."/>
            <person name="Liu G."/>
            <person name="Zhang P."/>
            <person name="Song W."/>
            <person name="An N."/>
            <person name="Chalopin D."/>
            <person name="Volff J.N."/>
            <person name="Hong Y."/>
            <person name="Li Q."/>
            <person name="Sha Z."/>
            <person name="Zhou H."/>
            <person name="Xie M."/>
            <person name="Yu Q."/>
            <person name="Liu Y."/>
            <person name="Xiang H."/>
            <person name="Wang N."/>
            <person name="Wu K."/>
            <person name="Yang C."/>
            <person name="Zhou Q."/>
            <person name="Liao X."/>
            <person name="Yang L."/>
            <person name="Hu Q."/>
            <person name="Zhang J."/>
            <person name="Meng L."/>
            <person name="Jin L."/>
            <person name="Tian Y."/>
            <person name="Lian J."/>
            <person name="Yang J."/>
            <person name="Miao G."/>
            <person name="Liu S."/>
            <person name="Liang Z."/>
            <person name="Yan F."/>
            <person name="Li Y."/>
            <person name="Sun B."/>
            <person name="Zhang H."/>
            <person name="Zhang J."/>
            <person name="Zhu Y."/>
            <person name="Du M."/>
            <person name="Zhao Y."/>
            <person name="Schartl M."/>
            <person name="Tang Q."/>
            <person name="Wang J."/>
        </authorList>
    </citation>
    <scope>NUCLEOTIDE SEQUENCE</scope>
</reference>
<dbReference type="InterPro" id="IPR029035">
    <property type="entry name" value="DHS-like_NAD/FAD-binding_dom"/>
</dbReference>
<dbReference type="PANTHER" id="PTHR11703:SF0">
    <property type="entry name" value="DEOXYHYPUSINE SYNTHASE"/>
    <property type="match status" value="1"/>
</dbReference>
<keyword evidence="6" id="KW-0808">Transferase</keyword>
<dbReference type="InParanoid" id="A0A3P8W2U5"/>
<dbReference type="KEGG" id="csem:103392944"/>
<dbReference type="GeneTree" id="ENSGT00390000008063"/>
<evidence type="ECO:0000313" key="9">
    <source>
        <dbReference type="Ensembl" id="ENSCSEP00000020832.1"/>
    </source>
</evidence>